<evidence type="ECO:0000313" key="1">
    <source>
        <dbReference type="EMBL" id="GGP12774.1"/>
    </source>
</evidence>
<reference evidence="1" key="1">
    <citation type="journal article" date="2014" name="Int. J. Syst. Evol. Microbiol.">
        <title>Complete genome sequence of Corynebacterium casei LMG S-19264T (=DSM 44701T), isolated from a smear-ripened cheese.</title>
        <authorList>
            <consortium name="US DOE Joint Genome Institute (JGI-PGF)"/>
            <person name="Walter F."/>
            <person name="Albersmeier A."/>
            <person name="Kalinowski J."/>
            <person name="Ruckert C."/>
        </authorList>
    </citation>
    <scope>NUCLEOTIDE SEQUENCE</scope>
    <source>
        <strain evidence="1">CGMCC 4.7430</strain>
    </source>
</reference>
<keyword evidence="2" id="KW-1185">Reference proteome</keyword>
<sequence>MYVRTLAFDRLVQAASYVHMGDPSQAATVALEAVGLAGSLKSERYLRYIRDLQVDLAQYASDVQVAEFNAVVAAKYGREKD</sequence>
<dbReference type="EMBL" id="BMNK01000012">
    <property type="protein sequence ID" value="GGP12774.1"/>
    <property type="molecule type" value="Genomic_DNA"/>
</dbReference>
<gene>
    <name evidence="1" type="ORF">GCM10012278_61920</name>
</gene>
<proteinExistence type="predicted"/>
<protein>
    <submittedName>
        <fullName evidence="1">Uncharacterized protein</fullName>
    </submittedName>
</protein>
<dbReference type="RefSeq" id="WP_189142257.1">
    <property type="nucleotide sequence ID" value="NZ_BMNK01000012.1"/>
</dbReference>
<organism evidence="1 2">
    <name type="scientific">Nonomuraea glycinis</name>
    <dbReference type="NCBI Taxonomy" id="2047744"/>
    <lineage>
        <taxon>Bacteria</taxon>
        <taxon>Bacillati</taxon>
        <taxon>Actinomycetota</taxon>
        <taxon>Actinomycetes</taxon>
        <taxon>Streptosporangiales</taxon>
        <taxon>Streptosporangiaceae</taxon>
        <taxon>Nonomuraea</taxon>
    </lineage>
</organism>
<dbReference type="AlphaFoldDB" id="A0A918ACX3"/>
<dbReference type="Proteomes" id="UP000660745">
    <property type="component" value="Unassembled WGS sequence"/>
</dbReference>
<accession>A0A918ACX3</accession>
<reference evidence="1" key="2">
    <citation type="submission" date="2020-09" db="EMBL/GenBank/DDBJ databases">
        <authorList>
            <person name="Sun Q."/>
            <person name="Zhou Y."/>
        </authorList>
    </citation>
    <scope>NUCLEOTIDE SEQUENCE</scope>
    <source>
        <strain evidence="1">CGMCC 4.7430</strain>
    </source>
</reference>
<evidence type="ECO:0000313" key="2">
    <source>
        <dbReference type="Proteomes" id="UP000660745"/>
    </source>
</evidence>
<name>A0A918ACX3_9ACTN</name>
<comment type="caution">
    <text evidence="1">The sequence shown here is derived from an EMBL/GenBank/DDBJ whole genome shotgun (WGS) entry which is preliminary data.</text>
</comment>